<dbReference type="GeneID" id="106471215"/>
<dbReference type="PROSITE" id="PS51225">
    <property type="entry name" value="MARVEL"/>
    <property type="match status" value="1"/>
</dbReference>
<evidence type="ECO:0000256" key="1">
    <source>
        <dbReference type="ARBA" id="ARBA00004141"/>
    </source>
</evidence>
<feature type="transmembrane region" description="Helical" evidence="6">
    <location>
        <begin position="141"/>
        <end position="165"/>
    </location>
</feature>
<feature type="transmembrane region" description="Helical" evidence="6">
    <location>
        <begin position="109"/>
        <end position="129"/>
    </location>
</feature>
<evidence type="ECO:0000256" key="6">
    <source>
        <dbReference type="SAM" id="Phobius"/>
    </source>
</evidence>
<dbReference type="RefSeq" id="XP_013787258.2">
    <property type="nucleotide sequence ID" value="XM_013931804.2"/>
</dbReference>
<sequence>MPTVMVNSAHTRVPHLQRRCYSIIHTEFLTTQPGICKVGEVVLGGICLGLTITYGTPVWLLLGPAYGFFLTTASATFLGAAVTLLSYLLSSHTFRAARTTILETVQNSVASMLYTGSSIFLLIRTYFILWPLYLVTPYFQAYPAMMAVSVFGLVAALVHAIDAVCAHRAFKQRR</sequence>
<dbReference type="Proteomes" id="UP000694941">
    <property type="component" value="Unplaced"/>
</dbReference>
<dbReference type="InterPro" id="IPR008253">
    <property type="entry name" value="Marvel"/>
</dbReference>
<dbReference type="InterPro" id="IPR050578">
    <property type="entry name" value="MARVEL-CKLF_proteins"/>
</dbReference>
<feature type="domain" description="MARVEL" evidence="7">
    <location>
        <begin position="28"/>
        <end position="171"/>
    </location>
</feature>
<evidence type="ECO:0000256" key="3">
    <source>
        <dbReference type="ARBA" id="ARBA00022989"/>
    </source>
</evidence>
<keyword evidence="8" id="KW-1185">Reference proteome</keyword>
<dbReference type="PANTHER" id="PTHR22776:SF15">
    <property type="entry name" value="CKLF-LIKE MARVEL TRANSMEMBRANE DOMAIN-CONTAINING PROTEIN 2"/>
    <property type="match status" value="1"/>
</dbReference>
<organism evidence="8 9">
    <name type="scientific">Limulus polyphemus</name>
    <name type="common">Atlantic horseshoe crab</name>
    <dbReference type="NCBI Taxonomy" id="6850"/>
    <lineage>
        <taxon>Eukaryota</taxon>
        <taxon>Metazoa</taxon>
        <taxon>Ecdysozoa</taxon>
        <taxon>Arthropoda</taxon>
        <taxon>Chelicerata</taxon>
        <taxon>Merostomata</taxon>
        <taxon>Xiphosura</taxon>
        <taxon>Limulidae</taxon>
        <taxon>Limulus</taxon>
    </lineage>
</organism>
<dbReference type="PANTHER" id="PTHR22776">
    <property type="entry name" value="MARVEL-CONTAINING POTENTIAL LIPID RAFT-ASSOCIATED PROTEIN"/>
    <property type="match status" value="1"/>
</dbReference>
<keyword evidence="3 6" id="KW-1133">Transmembrane helix</keyword>
<evidence type="ECO:0000256" key="4">
    <source>
        <dbReference type="ARBA" id="ARBA00023136"/>
    </source>
</evidence>
<dbReference type="Pfam" id="PF01284">
    <property type="entry name" value="MARVEL"/>
    <property type="match status" value="1"/>
</dbReference>
<evidence type="ECO:0000313" key="9">
    <source>
        <dbReference type="RefSeq" id="XP_013787258.2"/>
    </source>
</evidence>
<reference evidence="9" key="1">
    <citation type="submission" date="2025-08" db="UniProtKB">
        <authorList>
            <consortium name="RefSeq"/>
        </authorList>
    </citation>
    <scope>IDENTIFICATION</scope>
    <source>
        <tissue evidence="9">Muscle</tissue>
    </source>
</reference>
<keyword evidence="4 5" id="KW-0472">Membrane</keyword>
<gene>
    <name evidence="9" type="primary">LOC106471215</name>
</gene>
<comment type="subcellular location">
    <subcellularLocation>
        <location evidence="1">Membrane</location>
        <topology evidence="1">Multi-pass membrane protein</topology>
    </subcellularLocation>
</comment>
<evidence type="ECO:0000256" key="5">
    <source>
        <dbReference type="PROSITE-ProRule" id="PRU00581"/>
    </source>
</evidence>
<feature type="transmembrane region" description="Helical" evidence="6">
    <location>
        <begin position="68"/>
        <end position="89"/>
    </location>
</feature>
<protein>
    <submittedName>
        <fullName evidence="9">Protein singles bar-like</fullName>
    </submittedName>
</protein>
<accession>A0ABM1BRI5</accession>
<name>A0ABM1BRI5_LIMPO</name>
<keyword evidence="2 5" id="KW-0812">Transmembrane</keyword>
<evidence type="ECO:0000256" key="2">
    <source>
        <dbReference type="ARBA" id="ARBA00022692"/>
    </source>
</evidence>
<proteinExistence type="predicted"/>
<evidence type="ECO:0000259" key="7">
    <source>
        <dbReference type="PROSITE" id="PS51225"/>
    </source>
</evidence>
<feature type="transmembrane region" description="Helical" evidence="6">
    <location>
        <begin position="41"/>
        <end position="62"/>
    </location>
</feature>
<evidence type="ECO:0000313" key="8">
    <source>
        <dbReference type="Proteomes" id="UP000694941"/>
    </source>
</evidence>